<dbReference type="EMBL" id="GBRH01246872">
    <property type="protein sequence ID" value="JAD51023.1"/>
    <property type="molecule type" value="Transcribed_RNA"/>
</dbReference>
<protein>
    <submittedName>
        <fullName evidence="1">Uncharacterized protein</fullName>
    </submittedName>
</protein>
<sequence length="95" mass="11112">MALMENCFWHFQCPDSFTSCVDLIPKGMSSKCILYIVVSTSLSPRDRYFKDLVPYHFLLGIGYIHVKKKDKSAAFLVEIWTRAFHMSISLQWLFI</sequence>
<proteinExistence type="predicted"/>
<evidence type="ECO:0000313" key="1">
    <source>
        <dbReference type="EMBL" id="JAD51023.1"/>
    </source>
</evidence>
<name>A0A0A9AMD4_ARUDO</name>
<reference evidence="1" key="2">
    <citation type="journal article" date="2015" name="Data Brief">
        <title>Shoot transcriptome of the giant reed, Arundo donax.</title>
        <authorList>
            <person name="Barrero R.A."/>
            <person name="Guerrero F.D."/>
            <person name="Moolhuijzen P."/>
            <person name="Goolsby J.A."/>
            <person name="Tidwell J."/>
            <person name="Bellgard S.E."/>
            <person name="Bellgard M.I."/>
        </authorList>
    </citation>
    <scope>NUCLEOTIDE SEQUENCE</scope>
    <source>
        <tissue evidence="1">Shoot tissue taken approximately 20 cm above the soil surface</tissue>
    </source>
</reference>
<accession>A0A0A9AMD4</accession>
<dbReference type="AlphaFoldDB" id="A0A0A9AMD4"/>
<organism evidence="1">
    <name type="scientific">Arundo donax</name>
    <name type="common">Giant reed</name>
    <name type="synonym">Donax arundinaceus</name>
    <dbReference type="NCBI Taxonomy" id="35708"/>
    <lineage>
        <taxon>Eukaryota</taxon>
        <taxon>Viridiplantae</taxon>
        <taxon>Streptophyta</taxon>
        <taxon>Embryophyta</taxon>
        <taxon>Tracheophyta</taxon>
        <taxon>Spermatophyta</taxon>
        <taxon>Magnoliopsida</taxon>
        <taxon>Liliopsida</taxon>
        <taxon>Poales</taxon>
        <taxon>Poaceae</taxon>
        <taxon>PACMAD clade</taxon>
        <taxon>Arundinoideae</taxon>
        <taxon>Arundineae</taxon>
        <taxon>Arundo</taxon>
    </lineage>
</organism>
<reference evidence="1" key="1">
    <citation type="submission" date="2014-09" db="EMBL/GenBank/DDBJ databases">
        <authorList>
            <person name="Magalhaes I.L.F."/>
            <person name="Oliveira U."/>
            <person name="Santos F.R."/>
            <person name="Vidigal T.H.D.A."/>
            <person name="Brescovit A.D."/>
            <person name="Santos A.J."/>
        </authorList>
    </citation>
    <scope>NUCLEOTIDE SEQUENCE</scope>
    <source>
        <tissue evidence="1">Shoot tissue taken approximately 20 cm above the soil surface</tissue>
    </source>
</reference>